<comment type="caution">
    <text evidence="1">The sequence shown here is derived from an EMBL/GenBank/DDBJ whole genome shotgun (WGS) entry which is preliminary data.</text>
</comment>
<gene>
    <name evidence="1" type="ORF">RPERSI_LOCUS21049</name>
</gene>
<protein>
    <submittedName>
        <fullName evidence="1">7301_t:CDS:1</fullName>
    </submittedName>
</protein>
<dbReference type="EMBL" id="CAJVQC010060752">
    <property type="protein sequence ID" value="CAG8801102.1"/>
    <property type="molecule type" value="Genomic_DNA"/>
</dbReference>
<organism evidence="1 2">
    <name type="scientific">Racocetra persica</name>
    <dbReference type="NCBI Taxonomy" id="160502"/>
    <lineage>
        <taxon>Eukaryota</taxon>
        <taxon>Fungi</taxon>
        <taxon>Fungi incertae sedis</taxon>
        <taxon>Mucoromycota</taxon>
        <taxon>Glomeromycotina</taxon>
        <taxon>Glomeromycetes</taxon>
        <taxon>Diversisporales</taxon>
        <taxon>Gigasporaceae</taxon>
        <taxon>Racocetra</taxon>
    </lineage>
</organism>
<sequence length="58" mass="6489">MGVVLKKPSSSDSVLTSTPSTTSPTFRQSINSFLSLDYDFCRRTYWLCSECGNPRTGY</sequence>
<evidence type="ECO:0000313" key="1">
    <source>
        <dbReference type="EMBL" id="CAG8801102.1"/>
    </source>
</evidence>
<name>A0ACA9RNZ1_9GLOM</name>
<evidence type="ECO:0000313" key="2">
    <source>
        <dbReference type="Proteomes" id="UP000789920"/>
    </source>
</evidence>
<accession>A0ACA9RNZ1</accession>
<dbReference type="Proteomes" id="UP000789920">
    <property type="component" value="Unassembled WGS sequence"/>
</dbReference>
<feature type="non-terminal residue" evidence="1">
    <location>
        <position position="58"/>
    </location>
</feature>
<proteinExistence type="predicted"/>
<keyword evidence="2" id="KW-1185">Reference proteome</keyword>
<reference evidence="1" key="1">
    <citation type="submission" date="2021-06" db="EMBL/GenBank/DDBJ databases">
        <authorList>
            <person name="Kallberg Y."/>
            <person name="Tangrot J."/>
            <person name="Rosling A."/>
        </authorList>
    </citation>
    <scope>NUCLEOTIDE SEQUENCE</scope>
    <source>
        <strain evidence="1">MA461A</strain>
    </source>
</reference>